<organism evidence="3 4">
    <name type="scientific">Hymenoscyphus fraxineus</name>
    <dbReference type="NCBI Taxonomy" id="746836"/>
    <lineage>
        <taxon>Eukaryota</taxon>
        <taxon>Fungi</taxon>
        <taxon>Dikarya</taxon>
        <taxon>Ascomycota</taxon>
        <taxon>Pezizomycotina</taxon>
        <taxon>Leotiomycetes</taxon>
        <taxon>Helotiales</taxon>
        <taxon>Helotiaceae</taxon>
        <taxon>Hymenoscyphus</taxon>
    </lineage>
</organism>
<evidence type="ECO:0000259" key="2">
    <source>
        <dbReference type="Pfam" id="PF26013"/>
    </source>
</evidence>
<sequence length="1004" mass="110155">MMSSSRESPQIISIVGEDLHFPLQISKSPNQTTFEPVLELVEAEVRRQAADAQAQEQKRAEAAEIAAGAVLLHPSIMLEKRSRSSRLSRRFSLYIPNFKQTPDSKKPQATLQKAPPPNLDLTPPQRDAPPPPPSRLPPPAATSPPLQPISPKRLQKPQSPSRKLVVSTNTIPIPPLQPPSEQRRSRRSSHSLLSAVGPEVQHNRSVSSPLNARPQTSNGELSFSKRSSWMNLGRRSQHSSTEDLNSSTSDAWVNAGSHKIDYNLSLLLNGEKVPELWDESADTFIYLFPEATGRGPSFKIPSMVLSSSFVLMDYITAEATTNLSRRRTSDDKSRVSSEDAVRKLSLHGSIHGPGVEAGSSTGLGTPPYTPKTSARDSQSSRSDSDGIGETLGALNGLPYIPREIHLYFPTGLTSDGIEPSPQEIQILVEIRNLFAFLIGQPLVGTPACPSVFRIFISIGSLLQKYDFTNFDGSTFGEAAAASFDFCLDDMRLGDVRTSSEKTLEGIILGESMRCASLYTESFTHAVGKYTSVKEKRLPLFDEISPATLASLERASLDLAGRQSSVNQRLIDFEFPSVFAGLAASTTSAESKIVHFKAWKNNFMSMRKFVHSYYKELHGQWPPKASSKKNSFVVGGLNRLVLKGLYADLCSLYDVKANRTQLTTRSIDSSNDEEVLYGSPEDAALRLLLSEFDRSSPPVAPPIPYDVPLVPSISTVEPSMHQKSEKQQNKLKTRRLKEYETTLLLTKARNVDSEHDTPFLNAYRKFEAKESKGRNSVELMDQTYGHWVFMYVVLQSLPLLVVDVSGLRYTEGVEYFLCEAPSSGLPWLEEAPKTAWYGVQGGSQVVALPSYLVENGIEAVYRRSHCWTVAEKWIGNANDDEPEDNYLEPQLSPLAPPPGFGDGFGTRPMSRGRDASSELSVPGSRDRSSNSKRQSIALGLERLPIPAGQGWSPVGSRASSPATHSRRHSSIPGPPPAATSGATFDQILGTMSTDSVDSKKTKGKK</sequence>
<proteinExistence type="predicted"/>
<gene>
    <name evidence="3" type="ORF">HYFRA_00007857</name>
</gene>
<dbReference type="Proteomes" id="UP000696280">
    <property type="component" value="Unassembled WGS sequence"/>
</dbReference>
<feature type="compositionally biased region" description="Basic and acidic residues" evidence="1">
    <location>
        <begin position="995"/>
        <end position="1004"/>
    </location>
</feature>
<accession>A0A9N9PEW3</accession>
<evidence type="ECO:0000313" key="3">
    <source>
        <dbReference type="EMBL" id="CAG8949624.1"/>
    </source>
</evidence>
<feature type="region of interest" description="Disordered" evidence="1">
    <location>
        <begin position="348"/>
        <end position="387"/>
    </location>
</feature>
<dbReference type="PANTHER" id="PTHR39601:SF2">
    <property type="entry name" value="CHORIOGENIN HMINOR"/>
    <property type="match status" value="1"/>
</dbReference>
<feature type="compositionally biased region" description="Polar residues" evidence="1">
    <location>
        <begin position="156"/>
        <end position="171"/>
    </location>
</feature>
<feature type="domain" description="DUF8004" evidence="2">
    <location>
        <begin position="481"/>
        <end position="574"/>
    </location>
</feature>
<feature type="compositionally biased region" description="Pro residues" evidence="1">
    <location>
        <begin position="126"/>
        <end position="148"/>
    </location>
</feature>
<feature type="region of interest" description="Disordered" evidence="1">
    <location>
        <begin position="98"/>
        <end position="249"/>
    </location>
</feature>
<protein>
    <recommendedName>
        <fullName evidence="2">DUF8004 domain-containing protein</fullName>
    </recommendedName>
</protein>
<evidence type="ECO:0000313" key="4">
    <source>
        <dbReference type="Proteomes" id="UP000696280"/>
    </source>
</evidence>
<dbReference type="OrthoDB" id="5300331at2759"/>
<feature type="region of interest" description="Disordered" evidence="1">
    <location>
        <begin position="877"/>
        <end position="931"/>
    </location>
</feature>
<evidence type="ECO:0000256" key="1">
    <source>
        <dbReference type="SAM" id="MobiDB-lite"/>
    </source>
</evidence>
<name>A0A9N9PEW3_9HELO</name>
<dbReference type="EMBL" id="CAJVRL010000014">
    <property type="protein sequence ID" value="CAG8949624.1"/>
    <property type="molecule type" value="Genomic_DNA"/>
</dbReference>
<feature type="compositionally biased region" description="Polar residues" evidence="1">
    <location>
        <begin position="203"/>
        <end position="230"/>
    </location>
</feature>
<reference evidence="3" key="1">
    <citation type="submission" date="2021-07" db="EMBL/GenBank/DDBJ databases">
        <authorList>
            <person name="Durling M."/>
        </authorList>
    </citation>
    <scope>NUCLEOTIDE SEQUENCE</scope>
</reference>
<dbReference type="InterPro" id="IPR058317">
    <property type="entry name" value="DUF8004"/>
</dbReference>
<keyword evidence="4" id="KW-1185">Reference proteome</keyword>
<feature type="region of interest" description="Disordered" evidence="1">
    <location>
        <begin position="943"/>
        <end position="1004"/>
    </location>
</feature>
<dbReference type="PANTHER" id="PTHR39601">
    <property type="entry name" value="CHORIOGENIN HMINOR"/>
    <property type="match status" value="1"/>
</dbReference>
<feature type="compositionally biased region" description="Polar residues" evidence="1">
    <location>
        <begin position="238"/>
        <end position="249"/>
    </location>
</feature>
<dbReference type="Pfam" id="PF26013">
    <property type="entry name" value="DUF8004"/>
    <property type="match status" value="1"/>
</dbReference>
<dbReference type="AlphaFoldDB" id="A0A9N9PEW3"/>
<comment type="caution">
    <text evidence="3">The sequence shown here is derived from an EMBL/GenBank/DDBJ whole genome shotgun (WGS) entry which is preliminary data.</text>
</comment>